<keyword evidence="8" id="KW-1185">Reference proteome</keyword>
<feature type="region of interest" description="Disordered" evidence="5">
    <location>
        <begin position="149"/>
        <end position="168"/>
    </location>
</feature>
<dbReference type="Pfam" id="PF02234">
    <property type="entry name" value="CDI"/>
    <property type="match status" value="1"/>
</dbReference>
<proteinExistence type="inferred from homology"/>
<dbReference type="PANTHER" id="PTHR46776">
    <property type="entry name" value="CYCLIN-DEPENDENT KINASE INHIBITOR 4-RELATED"/>
    <property type="match status" value="1"/>
</dbReference>
<feature type="domain" description="Cyclin-dependent kinase inhibitor" evidence="6">
    <location>
        <begin position="185"/>
        <end position="231"/>
    </location>
</feature>
<comment type="similarity">
    <text evidence="2">Belongs to the CDI family. ICK/KRP subfamily.</text>
</comment>
<evidence type="ECO:0000256" key="2">
    <source>
        <dbReference type="ARBA" id="ARBA00010274"/>
    </source>
</evidence>
<dbReference type="InterPro" id="IPR044275">
    <property type="entry name" value="KRP"/>
</dbReference>
<evidence type="ECO:0000313" key="7">
    <source>
        <dbReference type="EMBL" id="KAK4270242.1"/>
    </source>
</evidence>
<evidence type="ECO:0000256" key="1">
    <source>
        <dbReference type="ARBA" id="ARBA00004642"/>
    </source>
</evidence>
<comment type="subcellular location">
    <subcellularLocation>
        <location evidence="1">Nucleus</location>
        <location evidence="1">Nucleoplasm</location>
    </subcellularLocation>
</comment>
<gene>
    <name evidence="7" type="ORF">QN277_023303</name>
</gene>
<protein>
    <recommendedName>
        <fullName evidence="6">Cyclin-dependent kinase inhibitor domain-containing protein</fullName>
    </recommendedName>
</protein>
<accession>A0AAE1JKY7</accession>
<name>A0AAE1JKY7_9FABA</name>
<dbReference type="PIRSF" id="PIRSF017811">
    <property type="entry name" value="CDK_inhib_pln"/>
    <property type="match status" value="1"/>
</dbReference>
<dbReference type="GO" id="GO:0051726">
    <property type="term" value="P:regulation of cell cycle"/>
    <property type="evidence" value="ECO:0007669"/>
    <property type="project" value="InterPro"/>
</dbReference>
<dbReference type="InterPro" id="IPR044898">
    <property type="entry name" value="CDI_dom_sf"/>
</dbReference>
<dbReference type="GO" id="GO:0005654">
    <property type="term" value="C:nucleoplasm"/>
    <property type="evidence" value="ECO:0007669"/>
    <property type="project" value="UniProtKB-SubCell"/>
</dbReference>
<organism evidence="7 8">
    <name type="scientific">Acacia crassicarpa</name>
    <name type="common">northern wattle</name>
    <dbReference type="NCBI Taxonomy" id="499986"/>
    <lineage>
        <taxon>Eukaryota</taxon>
        <taxon>Viridiplantae</taxon>
        <taxon>Streptophyta</taxon>
        <taxon>Embryophyta</taxon>
        <taxon>Tracheophyta</taxon>
        <taxon>Spermatophyta</taxon>
        <taxon>Magnoliopsida</taxon>
        <taxon>eudicotyledons</taxon>
        <taxon>Gunneridae</taxon>
        <taxon>Pentapetalae</taxon>
        <taxon>rosids</taxon>
        <taxon>fabids</taxon>
        <taxon>Fabales</taxon>
        <taxon>Fabaceae</taxon>
        <taxon>Caesalpinioideae</taxon>
        <taxon>mimosoid clade</taxon>
        <taxon>Acacieae</taxon>
        <taxon>Acacia</taxon>
    </lineage>
</organism>
<evidence type="ECO:0000313" key="8">
    <source>
        <dbReference type="Proteomes" id="UP001293593"/>
    </source>
</evidence>
<dbReference type="InterPro" id="IPR003175">
    <property type="entry name" value="CDI_dom"/>
</dbReference>
<comment type="caution">
    <text evidence="7">The sequence shown here is derived from an EMBL/GenBank/DDBJ whole genome shotgun (WGS) entry which is preliminary data.</text>
</comment>
<keyword evidence="4" id="KW-0131">Cell cycle</keyword>
<evidence type="ECO:0000259" key="6">
    <source>
        <dbReference type="Pfam" id="PF02234"/>
    </source>
</evidence>
<dbReference type="AlphaFoldDB" id="A0AAE1JKY7"/>
<keyword evidence="3" id="KW-0649">Protein kinase inhibitor</keyword>
<dbReference type="EMBL" id="JAWXYG010000006">
    <property type="protein sequence ID" value="KAK4270242.1"/>
    <property type="molecule type" value="Genomic_DNA"/>
</dbReference>
<dbReference type="Gene3D" id="4.10.365.10">
    <property type="entry name" value="p27"/>
    <property type="match status" value="1"/>
</dbReference>
<dbReference type="Proteomes" id="UP001293593">
    <property type="component" value="Unassembled WGS sequence"/>
</dbReference>
<evidence type="ECO:0000256" key="4">
    <source>
        <dbReference type="ARBA" id="ARBA00023306"/>
    </source>
</evidence>
<evidence type="ECO:0000256" key="5">
    <source>
        <dbReference type="SAM" id="MobiDB-lite"/>
    </source>
</evidence>
<dbReference type="GO" id="GO:0004861">
    <property type="term" value="F:cyclin-dependent protein serine/threonine kinase inhibitor activity"/>
    <property type="evidence" value="ECO:0007669"/>
    <property type="project" value="InterPro"/>
</dbReference>
<evidence type="ECO:0000256" key="3">
    <source>
        <dbReference type="ARBA" id="ARBA00023013"/>
    </source>
</evidence>
<reference evidence="7" key="1">
    <citation type="submission" date="2023-10" db="EMBL/GenBank/DDBJ databases">
        <title>Chromosome-level genome of the transformable northern wattle, Acacia crassicarpa.</title>
        <authorList>
            <person name="Massaro I."/>
            <person name="Sinha N.R."/>
            <person name="Poethig S."/>
            <person name="Leichty A.R."/>
        </authorList>
    </citation>
    <scope>NUCLEOTIDE SEQUENCE</scope>
    <source>
        <strain evidence="7">Acra3RX</strain>
        <tissue evidence="7">Leaf</tissue>
    </source>
</reference>
<sequence>MVKYMKKSKIAGDVAVMKVPTQSSQGVRTRAKTLALQSHCKSSSSSSSPVDADASSFSYLQLRSRRLPKVFVGGKKPPPPLPKSPGNCCIGSANSNCRDMIANSKVREISSVKPGSLICEKGHFLEEIAKGCDDEENFDTCTESSFGENVSEVEEKERSTGDSPPCSFTRDSNSTRQIIYEHVQRNIPTAFEIEEFFAFAEKQQHRIFMEKYNFDIVNDVPLPGRYEWVQVLH</sequence>